<evidence type="ECO:0000256" key="3">
    <source>
        <dbReference type="ARBA" id="ARBA00023002"/>
    </source>
</evidence>
<comment type="similarity">
    <text evidence="1">Belongs to the thioredoxin family. DsbA subfamily.</text>
</comment>
<evidence type="ECO:0000313" key="8">
    <source>
        <dbReference type="Proteomes" id="UP001501578"/>
    </source>
</evidence>
<dbReference type="SUPFAM" id="SSF52833">
    <property type="entry name" value="Thioredoxin-like"/>
    <property type="match status" value="1"/>
</dbReference>
<dbReference type="InterPro" id="IPR036249">
    <property type="entry name" value="Thioredoxin-like_sf"/>
</dbReference>
<evidence type="ECO:0000256" key="1">
    <source>
        <dbReference type="ARBA" id="ARBA00005791"/>
    </source>
</evidence>
<name>A0ABN1PB11_9ACTN</name>
<comment type="caution">
    <text evidence="7">The sequence shown here is derived from an EMBL/GenBank/DDBJ whole genome shotgun (WGS) entry which is preliminary data.</text>
</comment>
<dbReference type="PANTHER" id="PTHR13887">
    <property type="entry name" value="GLUTATHIONE S-TRANSFERASE KAPPA"/>
    <property type="match status" value="1"/>
</dbReference>
<dbReference type="PROSITE" id="PS51352">
    <property type="entry name" value="THIOREDOXIN_2"/>
    <property type="match status" value="1"/>
</dbReference>
<dbReference type="EMBL" id="BAAAHQ010000011">
    <property type="protein sequence ID" value="GAA0925478.1"/>
    <property type="molecule type" value="Genomic_DNA"/>
</dbReference>
<keyword evidence="8" id="KW-1185">Reference proteome</keyword>
<dbReference type="Gene3D" id="3.40.30.10">
    <property type="entry name" value="Glutaredoxin"/>
    <property type="match status" value="1"/>
</dbReference>
<evidence type="ECO:0000256" key="2">
    <source>
        <dbReference type="ARBA" id="ARBA00022729"/>
    </source>
</evidence>
<dbReference type="Pfam" id="PF13462">
    <property type="entry name" value="Thioredoxin_4"/>
    <property type="match status" value="1"/>
</dbReference>
<evidence type="ECO:0000256" key="4">
    <source>
        <dbReference type="ARBA" id="ARBA00023157"/>
    </source>
</evidence>
<keyword evidence="3" id="KW-0560">Oxidoreductase</keyword>
<keyword evidence="2" id="KW-0732">Signal</keyword>
<evidence type="ECO:0000313" key="7">
    <source>
        <dbReference type="EMBL" id="GAA0925478.1"/>
    </source>
</evidence>
<dbReference type="PANTHER" id="PTHR13887:SF14">
    <property type="entry name" value="DISULFIDE BOND FORMATION PROTEIN D"/>
    <property type="match status" value="1"/>
</dbReference>
<dbReference type="InterPro" id="IPR013766">
    <property type="entry name" value="Thioredoxin_domain"/>
</dbReference>
<keyword evidence="4" id="KW-1015">Disulfide bond</keyword>
<keyword evidence="5" id="KW-0676">Redox-active center</keyword>
<organism evidence="7 8">
    <name type="scientific">Nonomuraea longicatena</name>
    <dbReference type="NCBI Taxonomy" id="83682"/>
    <lineage>
        <taxon>Bacteria</taxon>
        <taxon>Bacillati</taxon>
        <taxon>Actinomycetota</taxon>
        <taxon>Actinomycetes</taxon>
        <taxon>Streptosporangiales</taxon>
        <taxon>Streptosporangiaceae</taxon>
        <taxon>Nonomuraea</taxon>
    </lineage>
</organism>
<protein>
    <recommendedName>
        <fullName evidence="6">Thioredoxin domain-containing protein</fullName>
    </recommendedName>
</protein>
<dbReference type="RefSeq" id="WP_343950161.1">
    <property type="nucleotide sequence ID" value="NZ_BAAAHQ010000011.1"/>
</dbReference>
<gene>
    <name evidence="7" type="ORF">GCM10009560_26970</name>
</gene>
<accession>A0ABN1PB11</accession>
<evidence type="ECO:0000259" key="6">
    <source>
        <dbReference type="PROSITE" id="PS51352"/>
    </source>
</evidence>
<reference evidence="7 8" key="1">
    <citation type="journal article" date="2019" name="Int. J. Syst. Evol. Microbiol.">
        <title>The Global Catalogue of Microorganisms (GCM) 10K type strain sequencing project: providing services to taxonomists for standard genome sequencing and annotation.</title>
        <authorList>
            <consortium name="The Broad Institute Genomics Platform"/>
            <consortium name="The Broad Institute Genome Sequencing Center for Infectious Disease"/>
            <person name="Wu L."/>
            <person name="Ma J."/>
        </authorList>
    </citation>
    <scope>NUCLEOTIDE SEQUENCE [LARGE SCALE GENOMIC DNA]</scope>
    <source>
        <strain evidence="7 8">JCM 11136</strain>
    </source>
</reference>
<evidence type="ECO:0000256" key="5">
    <source>
        <dbReference type="ARBA" id="ARBA00023284"/>
    </source>
</evidence>
<feature type="domain" description="Thioredoxin" evidence="6">
    <location>
        <begin position="26"/>
        <end position="230"/>
    </location>
</feature>
<sequence length="230" mass="25749">MSVNRREMVAAMQADDRRKAARRRNLLLSLTVFAVFAVVLGGVLVVRGGGGGDEGGTQVVRADSHRLQTAADGKVTLVEFLDFECGGCKAFYPVVEKLRKKYDGKITFVVRYFPLANHFNSSRAARAVEAASQQGRFEAMYKRMFERQEEWGRKQVPMDDLFRTYAKDLGLDLAAWDRAYEDPATLKRVEKDAEEGQALQVDGTPTFFLNGKKIRPESEEAFEAAIDALL</sequence>
<dbReference type="InterPro" id="IPR012336">
    <property type="entry name" value="Thioredoxin-like_fold"/>
</dbReference>
<proteinExistence type="inferred from homology"/>
<dbReference type="Proteomes" id="UP001501578">
    <property type="component" value="Unassembled WGS sequence"/>
</dbReference>